<keyword evidence="5 7" id="KW-0464">Manganese</keyword>
<dbReference type="PANTHER" id="PTHR12260">
    <property type="entry name" value="DAMAGE-CONTROL PHOSPHATASE ARMT1"/>
    <property type="match status" value="1"/>
</dbReference>
<organism evidence="9">
    <name type="scientific">Vannella robusta</name>
    <dbReference type="NCBI Taxonomy" id="1487602"/>
    <lineage>
        <taxon>Eukaryota</taxon>
        <taxon>Amoebozoa</taxon>
        <taxon>Discosea</taxon>
        <taxon>Flabellinia</taxon>
        <taxon>Vannellidae</taxon>
        <taxon>Vannella</taxon>
    </lineage>
</organism>
<dbReference type="EMBL" id="HBKP01012585">
    <property type="protein sequence ID" value="CAE2220312.1"/>
    <property type="molecule type" value="Transcribed_RNA"/>
</dbReference>
<comment type="domain">
    <text evidence="7">Subfamily III proteins have a conserved RTxK motif about 40-50 residues from the C-terminus; the threonine may be replaced by serine or cysteine.</text>
</comment>
<evidence type="ECO:0000313" key="9">
    <source>
        <dbReference type="EMBL" id="CAE2220312.1"/>
    </source>
</evidence>
<dbReference type="InterPro" id="IPR036075">
    <property type="entry name" value="ARMT-1-like_metal-bd_sf"/>
</dbReference>
<comment type="cofactor">
    <cofactor evidence="7">
        <name>Mn(2+)</name>
        <dbReference type="ChEBI" id="CHEBI:29035"/>
    </cofactor>
    <cofactor evidence="7">
        <name>Ni(2+)</name>
        <dbReference type="ChEBI" id="CHEBI:49786"/>
    </cofactor>
</comment>
<comment type="catalytic activity">
    <reaction evidence="6 7">
        <text>beta-D-fructose 6-phosphate = dihydroxyacetone + D-glyceraldehyde 3-phosphate</text>
        <dbReference type="Rhea" id="RHEA:28002"/>
        <dbReference type="ChEBI" id="CHEBI:16016"/>
        <dbReference type="ChEBI" id="CHEBI:57634"/>
        <dbReference type="ChEBI" id="CHEBI:59776"/>
    </reaction>
</comment>
<dbReference type="EC" id="3.1.3.-" evidence="7"/>
<name>A0A7S4MGB5_9EUKA</name>
<gene>
    <name evidence="9" type="ORF">VSP0166_LOCUS8849</name>
</gene>
<dbReference type="AlphaFoldDB" id="A0A7S4MGB5"/>
<evidence type="ECO:0000256" key="5">
    <source>
        <dbReference type="ARBA" id="ARBA00023211"/>
    </source>
</evidence>
<evidence type="ECO:0000256" key="3">
    <source>
        <dbReference type="ARBA" id="ARBA00022723"/>
    </source>
</evidence>
<protein>
    <recommendedName>
        <fullName evidence="7">Sugar phosphate phosphatase</fullName>
        <ecNumber evidence="7">3.1.3.-</ecNumber>
    </recommendedName>
</protein>
<keyword evidence="4 7" id="KW-0378">Hydrolase</keyword>
<dbReference type="Pfam" id="PF01937">
    <property type="entry name" value="ARMT1-like_dom"/>
    <property type="match status" value="1"/>
</dbReference>
<comment type="similarity">
    <text evidence="2 7">Belongs to the damage-control phosphatase family. Sugar phosphate phosphatase III subfamily.</text>
</comment>
<dbReference type="PANTHER" id="PTHR12260:SF6">
    <property type="entry name" value="DAMAGE-CONTROL PHOSPHATASE ARMT1"/>
    <property type="match status" value="1"/>
</dbReference>
<evidence type="ECO:0000256" key="6">
    <source>
        <dbReference type="ARBA" id="ARBA00048809"/>
    </source>
</evidence>
<feature type="domain" description="Damage-control phosphatase ARMT1-like metal-binding" evidence="8">
    <location>
        <begin position="29"/>
        <end position="284"/>
    </location>
</feature>
<keyword evidence="3 7" id="KW-0479">Metal-binding</keyword>
<dbReference type="Gene3D" id="3.40.50.10880">
    <property type="entry name" value="Uncharacterised protein PF01937, DUF89, domain 3"/>
    <property type="match status" value="1"/>
</dbReference>
<dbReference type="GO" id="GO:0005634">
    <property type="term" value="C:nucleus"/>
    <property type="evidence" value="ECO:0007669"/>
    <property type="project" value="TreeGrafter"/>
</dbReference>
<dbReference type="SUPFAM" id="SSF111321">
    <property type="entry name" value="AF1104-like"/>
    <property type="match status" value="1"/>
</dbReference>
<evidence type="ECO:0000256" key="7">
    <source>
        <dbReference type="RuleBase" id="RU367030"/>
    </source>
</evidence>
<sequence>MRQDIFILPICRHLILFVSKSTKLCKKTLQKAAIPIVEYSLDTGPHSLAKLFELDLWGNKADLSLICESETQDSNTEGDSTDSHEEILRMLQQQEKFMLCNETNEIMEYLTSIAPTRIDIVLDNAGLELLSDFVLVNGLLRHFPRLTVYMHTKWHPTFVSDATTNDVNEAIDLLQDSPSTVLQTFGADLLEHKESKRLKISDNMVWTNPMLFNKLSPDMVEGIKHSNLIIFKGDANYRRLVFDTKWPMDKSFESVTKYFWCPVAALRTIKAELCFGISAKQQEKIHSYPSNWQETGDIGIIQFKR</sequence>
<reference evidence="9" key="1">
    <citation type="submission" date="2021-01" db="EMBL/GenBank/DDBJ databases">
        <authorList>
            <person name="Corre E."/>
            <person name="Pelletier E."/>
            <person name="Niang G."/>
            <person name="Scheremetjew M."/>
            <person name="Finn R."/>
            <person name="Kale V."/>
            <person name="Holt S."/>
            <person name="Cochrane G."/>
            <person name="Meng A."/>
            <person name="Brown T."/>
            <person name="Cohen L."/>
        </authorList>
    </citation>
    <scope>NUCLEOTIDE SEQUENCE</scope>
    <source>
        <strain evidence="9">DIVA3 518/3/11/1/6</strain>
    </source>
</reference>
<dbReference type="InterPro" id="IPR039763">
    <property type="entry name" value="ARMT1"/>
</dbReference>
<evidence type="ECO:0000256" key="2">
    <source>
        <dbReference type="ARBA" id="ARBA00009519"/>
    </source>
</evidence>
<proteinExistence type="inferred from homology"/>
<comment type="catalytic activity">
    <reaction evidence="1 7">
        <text>beta-D-fructose 1-phosphate + H2O = D-fructose + phosphate</text>
        <dbReference type="Rhea" id="RHEA:35603"/>
        <dbReference type="ChEBI" id="CHEBI:15377"/>
        <dbReference type="ChEBI" id="CHEBI:37721"/>
        <dbReference type="ChEBI" id="CHEBI:43474"/>
        <dbReference type="ChEBI" id="CHEBI:138881"/>
    </reaction>
</comment>
<dbReference type="InterPro" id="IPR002791">
    <property type="entry name" value="ARMT1-like_metal-bd"/>
</dbReference>
<evidence type="ECO:0000256" key="4">
    <source>
        <dbReference type="ARBA" id="ARBA00022801"/>
    </source>
</evidence>
<dbReference type="GO" id="GO:0016791">
    <property type="term" value="F:phosphatase activity"/>
    <property type="evidence" value="ECO:0007669"/>
    <property type="project" value="TreeGrafter"/>
</dbReference>
<evidence type="ECO:0000259" key="8">
    <source>
        <dbReference type="Pfam" id="PF01937"/>
    </source>
</evidence>
<dbReference type="GO" id="GO:0046872">
    <property type="term" value="F:metal ion binding"/>
    <property type="evidence" value="ECO:0007669"/>
    <property type="project" value="UniProtKB-UniRule"/>
</dbReference>
<evidence type="ECO:0000256" key="1">
    <source>
        <dbReference type="ARBA" id="ARBA00001326"/>
    </source>
</evidence>
<comment type="function">
    <text evidence="7">Metal-dependent phosphatase that shows phosphatase activity against several substrates, including fructose-1-phosphate and fructose-6-phosphate. Its preference for fructose-1-phosphate, a strong glycating agent that causes DNA damage rather than a canonical yeast metabolite, suggests a damage-control function in hexose phosphate metabolism.</text>
</comment>
<accession>A0A7S4MGB5</accession>
<dbReference type="GO" id="GO:0006974">
    <property type="term" value="P:DNA damage response"/>
    <property type="evidence" value="ECO:0007669"/>
    <property type="project" value="TreeGrafter"/>
</dbReference>